<dbReference type="SMART" id="SM00360">
    <property type="entry name" value="RRM"/>
    <property type="match status" value="4"/>
</dbReference>
<accession>I7IPQ7</accession>
<dbReference type="KEGG" id="bmic:BMR1_01G03435"/>
<evidence type="ECO:0000313" key="4">
    <source>
        <dbReference type="EMBL" id="CCF73145.1"/>
    </source>
</evidence>
<dbReference type="PROSITE" id="PS50102">
    <property type="entry name" value="RRM"/>
    <property type="match status" value="4"/>
</dbReference>
<dbReference type="PANTHER" id="PTHR15592">
    <property type="entry name" value="MATRIN 3/NUCLEAR PROTEIN 220-RELATED"/>
    <property type="match status" value="1"/>
</dbReference>
<feature type="domain" description="RRM" evidence="3">
    <location>
        <begin position="445"/>
        <end position="522"/>
    </location>
</feature>
<dbReference type="CDD" id="cd12422">
    <property type="entry name" value="RRM2_PTBP1_hnRNPL_like"/>
    <property type="match status" value="1"/>
</dbReference>
<dbReference type="OMA" id="NMIYPVT"/>
<dbReference type="SUPFAM" id="SSF54928">
    <property type="entry name" value="RNA-binding domain, RBD"/>
    <property type="match status" value="3"/>
</dbReference>
<evidence type="ECO:0000313" key="5">
    <source>
        <dbReference type="Proteomes" id="UP000002899"/>
    </source>
</evidence>
<name>I7IPQ7_BABMR</name>
<dbReference type="VEuPathDB" id="PiroplasmaDB:BMR1_01G03435"/>
<dbReference type="Proteomes" id="UP000002899">
    <property type="component" value="Chromosome I"/>
</dbReference>
<feature type="domain" description="RRM" evidence="3">
    <location>
        <begin position="157"/>
        <end position="234"/>
    </location>
</feature>
<feature type="region of interest" description="Disordered" evidence="2">
    <location>
        <begin position="127"/>
        <end position="146"/>
    </location>
</feature>
<reference evidence="4 5" key="2">
    <citation type="journal article" date="2013" name="PLoS ONE">
        <title>Whole genome mapping and re-organization of the nuclear and mitochondrial genomes of Babesia microti isolates.</title>
        <authorList>
            <person name="Cornillot E."/>
            <person name="Dassouli A."/>
            <person name="Garg A."/>
            <person name="Pachikara N."/>
            <person name="Randazzo S."/>
            <person name="Depoix D."/>
            <person name="Carcy B."/>
            <person name="Delbecq S."/>
            <person name="Frutos R."/>
            <person name="Silva J.C."/>
            <person name="Sutton R."/>
            <person name="Krause P.J."/>
            <person name="Mamoun C.B."/>
        </authorList>
    </citation>
    <scope>NUCLEOTIDE SEQUENCE [LARGE SCALE GENOMIC DNA]</scope>
    <source>
        <strain evidence="4 5">RI</strain>
    </source>
</reference>
<dbReference type="AlphaFoldDB" id="I7IPQ7"/>
<keyword evidence="1" id="KW-0694">RNA-binding</keyword>
<dbReference type="GeneID" id="24423768"/>
<evidence type="ECO:0000256" key="2">
    <source>
        <dbReference type="SAM" id="MobiDB-lite"/>
    </source>
</evidence>
<reference evidence="4 5" key="3">
    <citation type="journal article" date="2016" name="Sci. Rep.">
        <title>Genome-wide diversity and gene expression profiling of Babesia microti isolates identify polymorphic genes that mediate host-pathogen interactions.</title>
        <authorList>
            <person name="Silva J.C."/>
            <person name="Cornillot E."/>
            <person name="McCracken C."/>
            <person name="Usmani-Brown S."/>
            <person name="Dwivedi A."/>
            <person name="Ifeonu O.O."/>
            <person name="Crabtree J."/>
            <person name="Gotia H.T."/>
            <person name="Virji A.Z."/>
            <person name="Reynes C."/>
            <person name="Colinge J."/>
            <person name="Kumar V."/>
            <person name="Lawres L."/>
            <person name="Pazzi J.E."/>
            <person name="Pablo J.V."/>
            <person name="Hung C."/>
            <person name="Brancato J."/>
            <person name="Kumari P."/>
            <person name="Orvis J."/>
            <person name="Tretina K."/>
            <person name="Chibucos M."/>
            <person name="Ott S."/>
            <person name="Sadzewicz L."/>
            <person name="Sengamalay N."/>
            <person name="Shetty A.C."/>
            <person name="Su Q."/>
            <person name="Tallon L."/>
            <person name="Fraser C.M."/>
            <person name="Frutos R."/>
            <person name="Molina D.M."/>
            <person name="Krause P.J."/>
            <person name="Ben Mamoun C."/>
        </authorList>
    </citation>
    <scope>NUCLEOTIDE SEQUENCE [LARGE SCALE GENOMIC DNA]</scope>
    <source>
        <strain evidence="4 5">RI</strain>
    </source>
</reference>
<reference evidence="4 5" key="1">
    <citation type="journal article" date="2012" name="Nucleic Acids Res.">
        <title>Sequencing of the smallest Apicomplexan genome from the human pathogen Babesia microti.</title>
        <authorList>
            <person name="Cornillot E."/>
            <person name="Hadj-Kaddour K."/>
            <person name="Dassouli A."/>
            <person name="Noel B."/>
            <person name="Ranwez V."/>
            <person name="Vacherie B."/>
            <person name="Augagneur Y."/>
            <person name="Bres V."/>
            <person name="Duclos A."/>
            <person name="Randazzo S."/>
            <person name="Carcy B."/>
            <person name="Debierre-Grockiego F."/>
            <person name="Delbecq S."/>
            <person name="Moubri-Menage K."/>
            <person name="Shams-Eldin H."/>
            <person name="Usmani-Brown S."/>
            <person name="Bringaud F."/>
            <person name="Wincker P."/>
            <person name="Vivares C.P."/>
            <person name="Schwarz R.T."/>
            <person name="Schetters T.P."/>
            <person name="Krause P.J."/>
            <person name="Gorenflot A."/>
            <person name="Berry V."/>
            <person name="Barbe V."/>
            <person name="Ben Mamoun C."/>
        </authorList>
    </citation>
    <scope>NUCLEOTIDE SEQUENCE [LARGE SCALE GENOMIC DNA]</scope>
    <source>
        <strain evidence="4 5">RI</strain>
    </source>
</reference>
<evidence type="ECO:0000256" key="1">
    <source>
        <dbReference type="PROSITE-ProRule" id="PRU00176"/>
    </source>
</evidence>
<evidence type="ECO:0000259" key="3">
    <source>
        <dbReference type="PROSITE" id="PS50102"/>
    </source>
</evidence>
<dbReference type="Gene3D" id="3.30.70.330">
    <property type="match status" value="4"/>
</dbReference>
<feature type="domain" description="RRM" evidence="3">
    <location>
        <begin position="323"/>
        <end position="396"/>
    </location>
</feature>
<dbReference type="GO" id="GO:0003723">
    <property type="term" value="F:RNA binding"/>
    <property type="evidence" value="ECO:0007669"/>
    <property type="project" value="UniProtKB-UniRule"/>
</dbReference>
<dbReference type="InterPro" id="IPR035979">
    <property type="entry name" value="RBD_domain_sf"/>
</dbReference>
<organism evidence="4 5">
    <name type="scientific">Babesia microti (strain RI)</name>
    <dbReference type="NCBI Taxonomy" id="1133968"/>
    <lineage>
        <taxon>Eukaryota</taxon>
        <taxon>Sar</taxon>
        <taxon>Alveolata</taxon>
        <taxon>Apicomplexa</taxon>
        <taxon>Aconoidasida</taxon>
        <taxon>Piroplasmida</taxon>
        <taxon>Babesiidae</taxon>
        <taxon>Babesia</taxon>
    </lineage>
</organism>
<dbReference type="EMBL" id="FO082871">
    <property type="protein sequence ID" value="CCF73145.1"/>
    <property type="molecule type" value="Genomic_DNA"/>
</dbReference>
<proteinExistence type="predicted"/>
<gene>
    <name evidence="4" type="ORF">BMR1_01G03435</name>
</gene>
<dbReference type="RefSeq" id="XP_012647754.1">
    <property type="nucleotide sequence ID" value="XM_012792300.1"/>
</dbReference>
<keyword evidence="5" id="KW-1185">Reference proteome</keyword>
<dbReference type="CDD" id="cd00590">
    <property type="entry name" value="RRM_SF"/>
    <property type="match status" value="2"/>
</dbReference>
<dbReference type="OrthoDB" id="296632at2759"/>
<dbReference type="Pfam" id="PF13893">
    <property type="entry name" value="RRM_5"/>
    <property type="match status" value="1"/>
</dbReference>
<feature type="domain" description="RRM" evidence="3">
    <location>
        <begin position="47"/>
        <end position="123"/>
    </location>
</feature>
<dbReference type="InterPro" id="IPR012677">
    <property type="entry name" value="Nucleotide-bd_a/b_plait_sf"/>
</dbReference>
<sequence length="526" mass="59541">MGMYVGRPVMQSKRRVDEFSSVLATKRHQTFGNGCEMPETQGKEEHRTLLLRNLTPAVTEADVRSVMQPFSEDLTLKILMFPHQGNAFVEFPTSGDAQAALNFMQQHPVLVKGIPINVILSKRPTLSNKNHSHKIHNENGLGRNNELNKATGPTKILLVSITNLVYPVDIELIHFLFSKFGTVNKIVCFSKNPATFQAFVQFEHHSQSKEALAALNNRNIYSDCNTIHVSYSNMEDLIVKSNSARSWDYTSAPLLDRPPDYLRGRGQRGKADIDKGIIPGFQDQRFSNGLQFHSQFFPQPLSQHLPRELRESMIDVNNPRQTPVIICYNLPGYIDSNKIFNLFSIYGCVSRIKILRDKPDAALIQYTSPIYASLANVFLQRQQVFGKELQISFSKNMEVKMPLPVQMQSEDVEGSKKTVQFNMRDQRYGTDEMQRYIKGACKPTKTAFIANLSLGVTEEELRDIISASGNVVKVRIKSHKESAKTQLALVEMETIDQTILCVMNLHNTLVRDRSIKIAFSKSTIDD</sequence>
<dbReference type="InterPro" id="IPR000504">
    <property type="entry name" value="RRM_dom"/>
</dbReference>
<protein>
    <submittedName>
        <fullName evidence="4">RNA recognition motif. (A.k.a. RRM RBD or RNP domain)</fullName>
    </submittedName>
</protein>
<dbReference type="Pfam" id="PF00076">
    <property type="entry name" value="RRM_1"/>
    <property type="match status" value="3"/>
</dbReference>